<proteinExistence type="predicted"/>
<protein>
    <submittedName>
        <fullName evidence="2">Uncharacterized protein</fullName>
    </submittedName>
</protein>
<feature type="region of interest" description="Disordered" evidence="1">
    <location>
        <begin position="17"/>
        <end position="36"/>
    </location>
</feature>
<accession>A0A6C0AKW7</accession>
<feature type="region of interest" description="Disordered" evidence="1">
    <location>
        <begin position="103"/>
        <end position="163"/>
    </location>
</feature>
<sequence length="163" mass="18920">MVKYNIYITYMSLKRSNSSNSLKRSGSAPNLINTTDKFSPLKRGSSIYDDDDDDWDDDWKTPPNVVYNKGNNINRTPINPIKAYAKAHVGMFKAFGKIGNAFGQFIPSRSGRKSKKKKKKNKKKNNKKTKKKKQGKKKQSSRKKKKKKYKKQGKKNKRKTKRR</sequence>
<dbReference type="AlphaFoldDB" id="A0A6C0AKW7"/>
<dbReference type="EMBL" id="MN740682">
    <property type="protein sequence ID" value="QHS80477.1"/>
    <property type="molecule type" value="Genomic_DNA"/>
</dbReference>
<evidence type="ECO:0000256" key="1">
    <source>
        <dbReference type="SAM" id="MobiDB-lite"/>
    </source>
</evidence>
<evidence type="ECO:0000313" key="2">
    <source>
        <dbReference type="EMBL" id="QHS80477.1"/>
    </source>
</evidence>
<feature type="compositionally biased region" description="Basic residues" evidence="1">
    <location>
        <begin position="110"/>
        <end position="163"/>
    </location>
</feature>
<reference evidence="2" key="1">
    <citation type="journal article" date="2020" name="Nature">
        <title>Giant virus diversity and host interactions through global metagenomics.</title>
        <authorList>
            <person name="Schulz F."/>
            <person name="Roux S."/>
            <person name="Paez-Espino D."/>
            <person name="Jungbluth S."/>
            <person name="Walsh D.A."/>
            <person name="Denef V.J."/>
            <person name="McMahon K.D."/>
            <person name="Konstantinidis K.T."/>
            <person name="Eloe-Fadrosh E.A."/>
            <person name="Kyrpides N.C."/>
            <person name="Woyke T."/>
        </authorList>
    </citation>
    <scope>NUCLEOTIDE SEQUENCE</scope>
    <source>
        <strain evidence="2">GVMAG-S-1039698-54</strain>
    </source>
</reference>
<feature type="compositionally biased region" description="Polar residues" evidence="1">
    <location>
        <begin position="27"/>
        <end position="36"/>
    </location>
</feature>
<name>A0A6C0AKW7_9ZZZZ</name>
<organism evidence="2">
    <name type="scientific">viral metagenome</name>
    <dbReference type="NCBI Taxonomy" id="1070528"/>
    <lineage>
        <taxon>unclassified sequences</taxon>
        <taxon>metagenomes</taxon>
        <taxon>organismal metagenomes</taxon>
    </lineage>
</organism>